<name>A0A3Q9J8E9_9MICO</name>
<feature type="domain" description="N-acetyltransferase" evidence="1">
    <location>
        <begin position="23"/>
        <end position="189"/>
    </location>
</feature>
<dbReference type="InterPro" id="IPR000182">
    <property type="entry name" value="GNAT_dom"/>
</dbReference>
<dbReference type="SUPFAM" id="SSF55729">
    <property type="entry name" value="Acyl-CoA N-acyltransferases (Nat)"/>
    <property type="match status" value="1"/>
</dbReference>
<evidence type="ECO:0000313" key="2">
    <source>
        <dbReference type="EMBL" id="AZS42417.1"/>
    </source>
</evidence>
<dbReference type="PROSITE" id="PS51186">
    <property type="entry name" value="GNAT"/>
    <property type="match status" value="1"/>
</dbReference>
<evidence type="ECO:0000313" key="3">
    <source>
        <dbReference type="Proteomes" id="UP000274841"/>
    </source>
</evidence>
<dbReference type="EC" id="2.3.1.57" evidence="2"/>
<gene>
    <name evidence="2" type="primary">speG_2</name>
    <name evidence="2" type="ORF">CVS54_03780</name>
</gene>
<dbReference type="InterPro" id="IPR051531">
    <property type="entry name" value="N-acetyltransferase"/>
</dbReference>
<dbReference type="KEGG" id="moy:CVS54_03780"/>
<dbReference type="InterPro" id="IPR016181">
    <property type="entry name" value="Acyl_CoA_acyltransferase"/>
</dbReference>
<proteinExistence type="predicted"/>
<keyword evidence="2" id="KW-0808">Transferase</keyword>
<dbReference type="RefSeq" id="WP_127012878.1">
    <property type="nucleotide sequence ID" value="NZ_CP031422.1"/>
</dbReference>
<protein>
    <submittedName>
        <fullName evidence="2">Spermidine N(1)-acetyltransferase</fullName>
        <ecNumber evidence="2">2.3.1.57</ecNumber>
    </submittedName>
</protein>
<dbReference type="Proteomes" id="UP000274841">
    <property type="component" value="Chromosome"/>
</dbReference>
<dbReference type="AlphaFoldDB" id="A0A3Q9J8E9"/>
<dbReference type="PANTHER" id="PTHR43792">
    <property type="entry name" value="GNAT FAMILY, PUTATIVE (AFU_ORTHOLOGUE AFUA_3G00765)-RELATED-RELATED"/>
    <property type="match status" value="1"/>
</dbReference>
<keyword evidence="2" id="KW-0012">Acyltransferase</keyword>
<reference evidence="2 3" key="1">
    <citation type="submission" date="2018-08" db="EMBL/GenBank/DDBJ databases">
        <title>Microbacterium oxydans strain HG3.</title>
        <authorList>
            <person name="ORTET P."/>
        </authorList>
    </citation>
    <scope>NUCLEOTIDE SEQUENCE [LARGE SCALE GENOMIC DNA]</scope>
    <source>
        <strain evidence="2 3">HG3</strain>
    </source>
</reference>
<evidence type="ECO:0000259" key="1">
    <source>
        <dbReference type="PROSITE" id="PS51186"/>
    </source>
</evidence>
<dbReference type="GO" id="GO:0004145">
    <property type="term" value="F:diamine N-acetyltransferase activity"/>
    <property type="evidence" value="ECO:0007669"/>
    <property type="project" value="UniProtKB-EC"/>
</dbReference>
<sequence>MTTGSTVPPVGHDPEYPIVTERLLLRPIAPSDAIAMHAYKSDPDAVRYVPYPPLQLADVEERIATTWANTRFAAEGDAVCLAVEDRETGSLIGDVVLFWRSETDRSGEVGYIFDPRAAGRGYATEAVHALLALGFDGLGLHRIVARMDERNISSARVAERLGFRHEARLVESEWFKGEWTTLLIYALLEHEWRERSAAADA</sequence>
<dbReference type="EMBL" id="CP031422">
    <property type="protein sequence ID" value="AZS42417.1"/>
    <property type="molecule type" value="Genomic_DNA"/>
</dbReference>
<dbReference type="Pfam" id="PF13302">
    <property type="entry name" value="Acetyltransf_3"/>
    <property type="match status" value="1"/>
</dbReference>
<accession>A0A3Q9J8E9</accession>
<organism evidence="2 3">
    <name type="scientific">Microbacterium oxydans</name>
    <dbReference type="NCBI Taxonomy" id="82380"/>
    <lineage>
        <taxon>Bacteria</taxon>
        <taxon>Bacillati</taxon>
        <taxon>Actinomycetota</taxon>
        <taxon>Actinomycetes</taxon>
        <taxon>Micrococcales</taxon>
        <taxon>Microbacteriaceae</taxon>
        <taxon>Microbacterium</taxon>
    </lineage>
</organism>
<dbReference type="Gene3D" id="3.40.630.30">
    <property type="match status" value="1"/>
</dbReference>